<reference evidence="1 2" key="1">
    <citation type="submission" date="2016-10" db="EMBL/GenBank/DDBJ databases">
        <authorList>
            <person name="de Groot N.N."/>
        </authorList>
    </citation>
    <scope>NUCLEOTIDE SEQUENCE [LARGE SCALE GENOMIC DNA]</scope>
    <source>
        <strain evidence="1 2">KH1P1</strain>
    </source>
</reference>
<evidence type="ECO:0000313" key="1">
    <source>
        <dbReference type="EMBL" id="SET15717.1"/>
    </source>
</evidence>
<dbReference type="InterPro" id="IPR027417">
    <property type="entry name" value="P-loop_NTPase"/>
</dbReference>
<organism evidence="1 2">
    <name type="scientific">[Clostridium] aminophilum</name>
    <dbReference type="NCBI Taxonomy" id="1526"/>
    <lineage>
        <taxon>Bacteria</taxon>
        <taxon>Bacillati</taxon>
        <taxon>Bacillota</taxon>
        <taxon>Clostridia</taxon>
        <taxon>Lachnospirales</taxon>
        <taxon>Lachnospiraceae</taxon>
    </lineage>
</organism>
<evidence type="ECO:0008006" key="3">
    <source>
        <dbReference type="Google" id="ProtNLM"/>
    </source>
</evidence>
<sequence length="327" mass="38149">MHGEYKIRVKNSRNSYSFTLRRNLTILRGESGRGKTTLFDMIREYNRYGKESGVSISCDRELVAIEGDQWKDEILRNPGKIVIIDEDSHFIRSKDFAETVKGSDNYYLLITRNYLEQLPVSVDEIYRLSGTKNKRFEKIYTEIERMYDAPVRRYLPFRPQVIITEDKRSGFQFFESVAKKMGISCVSAEGKSQVLSTLNRYSEMAVVVVADGAAFGAEMEDVVRQQALRPRKIALFLPESFEWIVLKSGVVELENNEQLDSPELFANSEAFMSWEQYFTKLLMDATQNSEFKKYRKDKLANYYLQDRVVREIEKEIPEVDLKESEDK</sequence>
<dbReference type="Proteomes" id="UP000199820">
    <property type="component" value="Unassembled WGS sequence"/>
</dbReference>
<evidence type="ECO:0000313" key="2">
    <source>
        <dbReference type="Proteomes" id="UP000199820"/>
    </source>
</evidence>
<protein>
    <recommendedName>
        <fullName evidence="3">Translation initiation factor 2</fullName>
    </recommendedName>
</protein>
<dbReference type="AlphaFoldDB" id="A0A1I0C9C3"/>
<dbReference type="STRING" id="1526.SAMN02910262_01242"/>
<dbReference type="SUPFAM" id="SSF52540">
    <property type="entry name" value="P-loop containing nucleoside triphosphate hydrolases"/>
    <property type="match status" value="1"/>
</dbReference>
<name>A0A1I0C9C3_9FIRM</name>
<dbReference type="EMBL" id="FOIL01000006">
    <property type="protein sequence ID" value="SET15717.1"/>
    <property type="molecule type" value="Genomic_DNA"/>
</dbReference>
<proteinExistence type="predicted"/>
<accession>A0A1I0C9C3</accession>
<dbReference type="OrthoDB" id="1957089at2"/>
<keyword evidence="2" id="KW-1185">Reference proteome</keyword>
<gene>
    <name evidence="1" type="ORF">SAMN04487771_100659</name>
</gene>